<evidence type="ECO:0000313" key="4">
    <source>
        <dbReference type="Proteomes" id="UP000479000"/>
    </source>
</evidence>
<keyword evidence="2" id="KW-0472">Membrane</keyword>
<evidence type="ECO:0000256" key="2">
    <source>
        <dbReference type="SAM" id="Phobius"/>
    </source>
</evidence>
<evidence type="ECO:0008006" key="5">
    <source>
        <dbReference type="Google" id="ProtNLM"/>
    </source>
</evidence>
<keyword evidence="2" id="KW-0812">Transmembrane</keyword>
<keyword evidence="4" id="KW-1185">Reference proteome</keyword>
<feature type="transmembrane region" description="Helical" evidence="2">
    <location>
        <begin position="200"/>
        <end position="223"/>
    </location>
</feature>
<keyword evidence="2" id="KW-1133">Transmembrane helix</keyword>
<feature type="non-terminal residue" evidence="3">
    <location>
        <position position="1"/>
    </location>
</feature>
<dbReference type="EMBL" id="CADCXU010035194">
    <property type="protein sequence ID" value="CAB0020293.1"/>
    <property type="molecule type" value="Genomic_DNA"/>
</dbReference>
<name>A0A6H5HPA5_9HEMI</name>
<feature type="region of interest" description="Disordered" evidence="1">
    <location>
        <begin position="1"/>
        <end position="31"/>
    </location>
</feature>
<dbReference type="PANTHER" id="PTHR39959:SF1">
    <property type="entry name" value="ZP DOMAIN-CONTAINING PROTEIN"/>
    <property type="match status" value="1"/>
</dbReference>
<gene>
    <name evidence="3" type="ORF">NTEN_LOCUS23884</name>
</gene>
<accession>A0A6H5HPA5</accession>
<dbReference type="Proteomes" id="UP000479000">
    <property type="component" value="Unassembled WGS sequence"/>
</dbReference>
<dbReference type="AlphaFoldDB" id="A0A6H5HPA5"/>
<reference evidence="3 4" key="1">
    <citation type="submission" date="2020-02" db="EMBL/GenBank/DDBJ databases">
        <authorList>
            <person name="Ferguson B K."/>
        </authorList>
    </citation>
    <scope>NUCLEOTIDE SEQUENCE [LARGE SCALE GENOMIC DNA]</scope>
</reference>
<proteinExistence type="predicted"/>
<evidence type="ECO:0000256" key="1">
    <source>
        <dbReference type="SAM" id="MobiDB-lite"/>
    </source>
</evidence>
<dbReference type="PANTHER" id="PTHR39959">
    <property type="entry name" value="RE44287P-RELATED"/>
    <property type="match status" value="1"/>
</dbReference>
<feature type="compositionally biased region" description="Low complexity" evidence="1">
    <location>
        <begin position="14"/>
        <end position="30"/>
    </location>
</feature>
<evidence type="ECO:0000313" key="3">
    <source>
        <dbReference type="EMBL" id="CAB0020293.1"/>
    </source>
</evidence>
<protein>
    <recommendedName>
        <fullName evidence="5">ZP domain-containing protein</fullName>
    </recommendedName>
</protein>
<dbReference type="OrthoDB" id="8249838at2759"/>
<organism evidence="3 4">
    <name type="scientific">Nesidiocoris tenuis</name>
    <dbReference type="NCBI Taxonomy" id="355587"/>
    <lineage>
        <taxon>Eukaryota</taxon>
        <taxon>Metazoa</taxon>
        <taxon>Ecdysozoa</taxon>
        <taxon>Arthropoda</taxon>
        <taxon>Hexapoda</taxon>
        <taxon>Insecta</taxon>
        <taxon>Pterygota</taxon>
        <taxon>Neoptera</taxon>
        <taxon>Paraneoptera</taxon>
        <taxon>Hemiptera</taxon>
        <taxon>Heteroptera</taxon>
        <taxon>Panheteroptera</taxon>
        <taxon>Cimicomorpha</taxon>
        <taxon>Miridae</taxon>
        <taxon>Dicyphina</taxon>
        <taxon>Nesidiocoris</taxon>
    </lineage>
</organism>
<sequence>APRSASVRRRRGNSRTARVRSSSVQRSPSQNFECDHQRIAGRPSCTHRHQIAASRSYQPKIRCRNSDFSSIIPHQPAKYRERHNEVFLDFEAFLLSSMRERSTLWIHSQIKACMDPGDCQPEYCMDQYEPSGHGRRRRRDSLAYNGTETRGETVVEKVDDEHTKNGTTQYTKFKENIEYTVLMPGDVYSEPSSETNCQNMLLMSAALGSMLFTAAFLMCYLAARLHAVQSQSASLGPKLAGHYPPRSTLT</sequence>
<feature type="compositionally biased region" description="Basic residues" evidence="1">
    <location>
        <begin position="1"/>
        <end position="13"/>
    </location>
</feature>